<keyword evidence="1" id="KW-0812">Transmembrane</keyword>
<keyword evidence="1" id="KW-1133">Transmembrane helix</keyword>
<keyword evidence="4" id="KW-1185">Reference proteome</keyword>
<protein>
    <recommendedName>
        <fullName evidence="2">Beta-lactamase-related domain-containing protein</fullName>
    </recommendedName>
</protein>
<evidence type="ECO:0000313" key="3">
    <source>
        <dbReference type="EMBL" id="GAA4469239.1"/>
    </source>
</evidence>
<feature type="domain" description="Beta-lactamase-related" evidence="2">
    <location>
        <begin position="67"/>
        <end position="384"/>
    </location>
</feature>
<comment type="caution">
    <text evidence="3">The sequence shown here is derived from an EMBL/GenBank/DDBJ whole genome shotgun (WGS) entry which is preliminary data.</text>
</comment>
<sequence length="398" mass="44187">MTPDSDTSHWGSRAYFGLIFIYHTPIYTGTTMKTKHVRERLSRLLIVLGCVGIAAAPVQAQKDSVDLFMQQAMTKHHIPGAAVAVVKNGKILKVKTYGYANLAWQNPVTPETPFQLASGTKPLTGTLLGVLLQEGKLSLDDKVSKYLDSIPDAWKTITIRQLAAHQSGIKLVPLETTKTIQEGLKTAAAYPMEYEPGTKEFYVSSDYLLLQHIIAKVTGLSFTEALRQKVLVPLKMADTQFSLTQDDGLFRTARVIPKVAEVYSWSKDHYSVSDMRFPDWFYAAGGAYSSIRDLANMMVAYDKNTLLKPETKNLLYSRVKLLNGADTHWGIGWLIENYQGHTLINHSGGPALSDIDYFPKEGLSVVVLTNARGGFPPYLARAIARYYIPGLKMPQLPN</sequence>
<dbReference type="EMBL" id="BAABHD010000084">
    <property type="protein sequence ID" value="GAA4469239.1"/>
    <property type="molecule type" value="Genomic_DNA"/>
</dbReference>
<evidence type="ECO:0000313" key="4">
    <source>
        <dbReference type="Proteomes" id="UP001501175"/>
    </source>
</evidence>
<name>A0ABP8NQL5_9BACT</name>
<dbReference type="SUPFAM" id="SSF56601">
    <property type="entry name" value="beta-lactamase/transpeptidase-like"/>
    <property type="match status" value="1"/>
</dbReference>
<dbReference type="PANTHER" id="PTHR46825:SF9">
    <property type="entry name" value="BETA-LACTAMASE-RELATED DOMAIN-CONTAINING PROTEIN"/>
    <property type="match status" value="1"/>
</dbReference>
<keyword evidence="1" id="KW-0472">Membrane</keyword>
<feature type="transmembrane region" description="Helical" evidence="1">
    <location>
        <begin position="12"/>
        <end position="29"/>
    </location>
</feature>
<dbReference type="InterPro" id="IPR050491">
    <property type="entry name" value="AmpC-like"/>
</dbReference>
<dbReference type="InterPro" id="IPR001466">
    <property type="entry name" value="Beta-lactam-related"/>
</dbReference>
<feature type="transmembrane region" description="Helical" evidence="1">
    <location>
        <begin position="41"/>
        <end position="60"/>
    </location>
</feature>
<dbReference type="Proteomes" id="UP001501175">
    <property type="component" value="Unassembled WGS sequence"/>
</dbReference>
<evidence type="ECO:0000259" key="2">
    <source>
        <dbReference type="Pfam" id="PF00144"/>
    </source>
</evidence>
<dbReference type="InterPro" id="IPR012338">
    <property type="entry name" value="Beta-lactam/transpept-like"/>
</dbReference>
<proteinExistence type="predicted"/>
<gene>
    <name evidence="3" type="ORF">GCM10023189_55980</name>
</gene>
<accession>A0ABP8NQL5</accession>
<dbReference type="Gene3D" id="3.40.710.10">
    <property type="entry name" value="DD-peptidase/beta-lactamase superfamily"/>
    <property type="match status" value="1"/>
</dbReference>
<dbReference type="Pfam" id="PF00144">
    <property type="entry name" value="Beta-lactamase"/>
    <property type="match status" value="1"/>
</dbReference>
<dbReference type="PANTHER" id="PTHR46825">
    <property type="entry name" value="D-ALANYL-D-ALANINE-CARBOXYPEPTIDASE/ENDOPEPTIDASE AMPH"/>
    <property type="match status" value="1"/>
</dbReference>
<reference evidence="4" key="1">
    <citation type="journal article" date="2019" name="Int. J. Syst. Evol. Microbiol.">
        <title>The Global Catalogue of Microorganisms (GCM) 10K type strain sequencing project: providing services to taxonomists for standard genome sequencing and annotation.</title>
        <authorList>
            <consortium name="The Broad Institute Genomics Platform"/>
            <consortium name="The Broad Institute Genome Sequencing Center for Infectious Disease"/>
            <person name="Wu L."/>
            <person name="Ma J."/>
        </authorList>
    </citation>
    <scope>NUCLEOTIDE SEQUENCE [LARGE SCALE GENOMIC DNA]</scope>
    <source>
        <strain evidence="4">JCM 17927</strain>
    </source>
</reference>
<organism evidence="3 4">
    <name type="scientific">Nibrella saemangeumensis</name>
    <dbReference type="NCBI Taxonomy" id="1084526"/>
    <lineage>
        <taxon>Bacteria</taxon>
        <taxon>Pseudomonadati</taxon>
        <taxon>Bacteroidota</taxon>
        <taxon>Cytophagia</taxon>
        <taxon>Cytophagales</taxon>
        <taxon>Spirosomataceae</taxon>
        <taxon>Nibrella</taxon>
    </lineage>
</organism>
<evidence type="ECO:0000256" key="1">
    <source>
        <dbReference type="SAM" id="Phobius"/>
    </source>
</evidence>